<dbReference type="GO" id="GO:1902201">
    <property type="term" value="P:negative regulation of bacterial-type flagellum-dependent cell motility"/>
    <property type="evidence" value="ECO:0007669"/>
    <property type="project" value="TreeGrafter"/>
</dbReference>
<sequence>MTPNSHHRDRGTAAGALWAWFTQPYDYRWMADFQNSRPTGKLIRWVMTILTLNYGALAVVALFSDGATRNAAAIGWKAFLVVMAVAVAAAWIVKPFPGRLGVVAFAVFADLGTASSILVNPIADAILTCALFAVIGTFCTFFVSPRWLVAHLIFSVACTVVAAAATYRTGDVDVASLIFRTDVVLLAIAGVPLTSHLLVTVLTDDARSSLLDPLTGLLNRRGLESVIHDVWLLGREEDRCSAVVVVDIDRFKAVNDDYGHEEGDAVIVRVAERLGAHMGRYGVIARTGGEEYLAVVSTSRLHIDALIHGVRRAMRDPDDGVAVTVSVGAAILHASSPLWEQNLDLVTRAMRVADSMMYEAKAAGGNRIVTTVL</sequence>
<organism evidence="3 4">
    <name type="scientific">Rhodococcoides fascians</name>
    <name type="common">Rhodococcus fascians</name>
    <dbReference type="NCBI Taxonomy" id="1828"/>
    <lineage>
        <taxon>Bacteria</taxon>
        <taxon>Bacillati</taxon>
        <taxon>Actinomycetota</taxon>
        <taxon>Actinomycetes</taxon>
        <taxon>Mycobacteriales</taxon>
        <taxon>Nocardiaceae</taxon>
        <taxon>Rhodococcoides</taxon>
    </lineage>
</organism>
<dbReference type="KEGG" id="rhs:A3Q41_00489"/>
<dbReference type="PANTHER" id="PTHR45138:SF9">
    <property type="entry name" value="DIGUANYLATE CYCLASE DGCM-RELATED"/>
    <property type="match status" value="1"/>
</dbReference>
<dbReference type="EMBL" id="CP015220">
    <property type="protein sequence ID" value="AMY21809.1"/>
    <property type="molecule type" value="Genomic_DNA"/>
</dbReference>
<dbReference type="SUPFAM" id="SSF55073">
    <property type="entry name" value="Nucleotide cyclase"/>
    <property type="match status" value="1"/>
</dbReference>
<dbReference type="AlphaFoldDB" id="A0A143QFX5"/>
<dbReference type="PANTHER" id="PTHR45138">
    <property type="entry name" value="REGULATORY COMPONENTS OF SENSORY TRANSDUCTION SYSTEM"/>
    <property type="match status" value="1"/>
</dbReference>
<dbReference type="PROSITE" id="PS50887">
    <property type="entry name" value="GGDEF"/>
    <property type="match status" value="1"/>
</dbReference>
<keyword evidence="1" id="KW-0472">Membrane</keyword>
<dbReference type="InterPro" id="IPR000160">
    <property type="entry name" value="GGDEF_dom"/>
</dbReference>
<feature type="transmembrane region" description="Helical" evidence="1">
    <location>
        <begin position="42"/>
        <end position="62"/>
    </location>
</feature>
<dbReference type="InterPro" id="IPR043128">
    <property type="entry name" value="Rev_trsase/Diguanyl_cyclase"/>
</dbReference>
<proteinExistence type="predicted"/>
<feature type="transmembrane region" description="Helical" evidence="1">
    <location>
        <begin position="183"/>
        <end position="202"/>
    </location>
</feature>
<dbReference type="Gene3D" id="3.30.70.270">
    <property type="match status" value="1"/>
</dbReference>
<feature type="domain" description="GGDEF" evidence="2">
    <location>
        <begin position="239"/>
        <end position="373"/>
    </location>
</feature>
<dbReference type="SMART" id="SM00267">
    <property type="entry name" value="GGDEF"/>
    <property type="match status" value="1"/>
</dbReference>
<accession>A0A143QFX5</accession>
<reference evidence="3 4" key="1">
    <citation type="journal article" date="2016" name="Genome Announc.">
        <title>Complete Genome and Plasmid Sequences for Rhodococcus fascians D188 and Draft Sequences for Rhodococcus Isolates PBTS 1 and PBTS 2.</title>
        <authorList>
            <person name="Stamler R.A."/>
            <person name="Vereecke D."/>
            <person name="Zhang Y."/>
            <person name="Schilkey F."/>
            <person name="Devitt N."/>
            <person name="Randall J.J."/>
        </authorList>
    </citation>
    <scope>NUCLEOTIDE SEQUENCE [LARGE SCALE GENOMIC DNA]</scope>
    <source>
        <strain evidence="3 4">PBTS2</strain>
    </source>
</reference>
<feature type="transmembrane region" description="Helical" evidence="1">
    <location>
        <begin position="74"/>
        <end position="93"/>
    </location>
</feature>
<keyword evidence="4" id="KW-1185">Reference proteome</keyword>
<evidence type="ECO:0000259" key="2">
    <source>
        <dbReference type="PROSITE" id="PS50887"/>
    </source>
</evidence>
<dbReference type="GO" id="GO:0052621">
    <property type="term" value="F:diguanylate cyclase activity"/>
    <property type="evidence" value="ECO:0007669"/>
    <property type="project" value="UniProtKB-EC"/>
</dbReference>
<evidence type="ECO:0000313" key="3">
    <source>
        <dbReference type="EMBL" id="AMY21809.1"/>
    </source>
</evidence>
<name>A0A143QFX5_RHOFA</name>
<keyword evidence="3" id="KW-0808">Transferase</keyword>
<dbReference type="Proteomes" id="UP000076038">
    <property type="component" value="Chromosome"/>
</dbReference>
<keyword evidence="3" id="KW-0548">Nucleotidyltransferase</keyword>
<feature type="transmembrane region" description="Helical" evidence="1">
    <location>
        <begin position="125"/>
        <end position="143"/>
    </location>
</feature>
<reference evidence="4" key="2">
    <citation type="submission" date="2016-04" db="EMBL/GenBank/DDBJ databases">
        <title>Complete Genome and Plasmid Sequences for Rhodococcus fascians D188 and Draft Sequences for Rhodococcus spp. Isolates PBTS 1 and PBTS 2.</title>
        <authorList>
            <person name="Stamer R."/>
            <person name="Vereecke D."/>
            <person name="Zhang Y."/>
            <person name="Schilkey F."/>
            <person name="Devitt N."/>
            <person name="Randall J."/>
        </authorList>
    </citation>
    <scope>NUCLEOTIDE SEQUENCE [LARGE SCALE GENOMIC DNA]</scope>
    <source>
        <strain evidence="4">PBTS2</strain>
    </source>
</reference>
<dbReference type="Pfam" id="PF00990">
    <property type="entry name" value="GGDEF"/>
    <property type="match status" value="1"/>
</dbReference>
<dbReference type="NCBIfam" id="TIGR00254">
    <property type="entry name" value="GGDEF"/>
    <property type="match status" value="1"/>
</dbReference>
<keyword evidence="1" id="KW-0812">Transmembrane</keyword>
<protein>
    <submittedName>
        <fullName evidence="3">Putative diguanylate cyclase AdrA</fullName>
        <ecNumber evidence="3">2.7.7.65</ecNumber>
    </submittedName>
</protein>
<dbReference type="InterPro" id="IPR050469">
    <property type="entry name" value="Diguanylate_Cyclase"/>
</dbReference>
<dbReference type="CDD" id="cd01949">
    <property type="entry name" value="GGDEF"/>
    <property type="match status" value="1"/>
</dbReference>
<keyword evidence="1" id="KW-1133">Transmembrane helix</keyword>
<evidence type="ECO:0000256" key="1">
    <source>
        <dbReference type="SAM" id="Phobius"/>
    </source>
</evidence>
<dbReference type="PATRIC" id="fig|1653479.3.peg.498"/>
<evidence type="ECO:0000313" key="4">
    <source>
        <dbReference type="Proteomes" id="UP000076038"/>
    </source>
</evidence>
<gene>
    <name evidence="3" type="primary">adrA_1</name>
    <name evidence="3" type="ORF">A3Q41_00489</name>
</gene>
<dbReference type="RefSeq" id="WP_228139279.1">
    <property type="nucleotide sequence ID" value="NZ_CP015220.1"/>
</dbReference>
<dbReference type="EC" id="2.7.7.65" evidence="3"/>
<dbReference type="GO" id="GO:0043709">
    <property type="term" value="P:cell adhesion involved in single-species biofilm formation"/>
    <property type="evidence" value="ECO:0007669"/>
    <property type="project" value="TreeGrafter"/>
</dbReference>
<dbReference type="GO" id="GO:0005886">
    <property type="term" value="C:plasma membrane"/>
    <property type="evidence" value="ECO:0007669"/>
    <property type="project" value="TreeGrafter"/>
</dbReference>
<dbReference type="InterPro" id="IPR029787">
    <property type="entry name" value="Nucleotide_cyclase"/>
</dbReference>
<feature type="transmembrane region" description="Helical" evidence="1">
    <location>
        <begin position="148"/>
        <end position="167"/>
    </location>
</feature>